<dbReference type="RefSeq" id="WP_321536745.1">
    <property type="nucleotide sequence ID" value="NZ_JARGDL010000022.1"/>
</dbReference>
<comment type="caution">
    <text evidence="9">The sequence shown here is derived from an EMBL/GenBank/DDBJ whole genome shotgun (WGS) entry which is preliminary data.</text>
</comment>
<dbReference type="Pfam" id="PF01569">
    <property type="entry name" value="PAP2"/>
    <property type="match status" value="1"/>
</dbReference>
<keyword evidence="6 7" id="KW-0472">Membrane</keyword>
<protein>
    <submittedName>
        <fullName evidence="9">Phosphatase PAP2 family protein</fullName>
    </submittedName>
</protein>
<accession>A0AAE3P248</accession>
<evidence type="ECO:0000256" key="4">
    <source>
        <dbReference type="ARBA" id="ARBA00022801"/>
    </source>
</evidence>
<evidence type="ECO:0000313" key="9">
    <source>
        <dbReference type="EMBL" id="MDF1612974.1"/>
    </source>
</evidence>
<comment type="subcellular location">
    <subcellularLocation>
        <location evidence="1">Cell membrane</location>
        <topology evidence="1">Multi-pass membrane protein</topology>
    </subcellularLocation>
</comment>
<feature type="transmembrane region" description="Helical" evidence="7">
    <location>
        <begin position="28"/>
        <end position="51"/>
    </location>
</feature>
<evidence type="ECO:0000256" key="7">
    <source>
        <dbReference type="SAM" id="Phobius"/>
    </source>
</evidence>
<dbReference type="Gene3D" id="1.20.144.10">
    <property type="entry name" value="Phosphatidic acid phosphatase type 2/haloperoxidase"/>
    <property type="match status" value="1"/>
</dbReference>
<evidence type="ECO:0000256" key="5">
    <source>
        <dbReference type="ARBA" id="ARBA00022989"/>
    </source>
</evidence>
<dbReference type="SUPFAM" id="SSF48317">
    <property type="entry name" value="Acid phosphatase/Vanadium-dependent haloperoxidase"/>
    <property type="match status" value="1"/>
</dbReference>
<reference evidence="9" key="1">
    <citation type="submission" date="2023-03" db="EMBL/GenBank/DDBJ databases">
        <title>Stygiobacter electus gen. nov., sp. nov., facultatively anaerobic thermotolerant bacterium of the class Ignavibacteria from a well of Yessentuki mineral water deposit.</title>
        <authorList>
            <person name="Podosokorskaya O.A."/>
            <person name="Elcheninov A.G."/>
            <person name="Petrova N.F."/>
            <person name="Zavarzina D.G."/>
            <person name="Kublanov I.V."/>
            <person name="Merkel A.Y."/>
        </authorList>
    </citation>
    <scope>NUCLEOTIDE SEQUENCE</scope>
    <source>
        <strain evidence="9">09-Me</strain>
    </source>
</reference>
<proteinExistence type="predicted"/>
<dbReference type="SMART" id="SM00014">
    <property type="entry name" value="acidPPc"/>
    <property type="match status" value="1"/>
</dbReference>
<feature type="domain" description="Phosphatidic acid phosphatase type 2/haloperoxidase" evidence="8">
    <location>
        <begin position="60"/>
        <end position="170"/>
    </location>
</feature>
<name>A0AAE3P248_9BACT</name>
<dbReference type="PANTHER" id="PTHR14969">
    <property type="entry name" value="SPHINGOSINE-1-PHOSPHATE PHOSPHOHYDROLASE"/>
    <property type="match status" value="1"/>
</dbReference>
<keyword evidence="5 7" id="KW-1133">Transmembrane helix</keyword>
<keyword evidence="10" id="KW-1185">Reference proteome</keyword>
<feature type="transmembrane region" description="Helical" evidence="7">
    <location>
        <begin position="131"/>
        <end position="149"/>
    </location>
</feature>
<dbReference type="EMBL" id="JARGDL010000022">
    <property type="protein sequence ID" value="MDF1612974.1"/>
    <property type="molecule type" value="Genomic_DNA"/>
</dbReference>
<dbReference type="InterPro" id="IPR000326">
    <property type="entry name" value="PAP2/HPO"/>
</dbReference>
<dbReference type="Proteomes" id="UP001221302">
    <property type="component" value="Unassembled WGS sequence"/>
</dbReference>
<gene>
    <name evidence="9" type="ORF">P0M35_12485</name>
</gene>
<keyword evidence="3 7" id="KW-0812">Transmembrane</keyword>
<dbReference type="GO" id="GO:0005886">
    <property type="term" value="C:plasma membrane"/>
    <property type="evidence" value="ECO:0007669"/>
    <property type="project" value="UniProtKB-SubCell"/>
</dbReference>
<evidence type="ECO:0000256" key="6">
    <source>
        <dbReference type="ARBA" id="ARBA00023136"/>
    </source>
</evidence>
<evidence type="ECO:0000256" key="2">
    <source>
        <dbReference type="ARBA" id="ARBA00022475"/>
    </source>
</evidence>
<feature type="transmembrane region" description="Helical" evidence="7">
    <location>
        <begin position="155"/>
        <end position="174"/>
    </location>
</feature>
<dbReference type="GO" id="GO:0016787">
    <property type="term" value="F:hydrolase activity"/>
    <property type="evidence" value="ECO:0007669"/>
    <property type="project" value="UniProtKB-KW"/>
</dbReference>
<evidence type="ECO:0000259" key="8">
    <source>
        <dbReference type="SMART" id="SM00014"/>
    </source>
</evidence>
<evidence type="ECO:0000256" key="3">
    <source>
        <dbReference type="ARBA" id="ARBA00022692"/>
    </source>
</evidence>
<dbReference type="InterPro" id="IPR036938">
    <property type="entry name" value="PAP2/HPO_sf"/>
</dbReference>
<dbReference type="CDD" id="cd03395">
    <property type="entry name" value="PAP2_like_4"/>
    <property type="match status" value="1"/>
</dbReference>
<sequence length="195" mass="22542">MIDFLYQIDLKLFYFINGTLSNPFFDKIFPFLTNLNNWFLVYLIFFLYLIIHGKKLDRITIFATIVMITVSDQLSSHLLKNLFERIRPCNVLENVNLLVTCTESYSFPSSHAVNNFAAAVLFSKIYPKFKIWFFTIATLIAFSRPYVGVHYPSDVIGGAFIGSLIGVIFARLVLMINNCSGTKEKFITKRYKKIE</sequence>
<organism evidence="9 10">
    <name type="scientific">Stygiobacter electus</name>
    <dbReference type="NCBI Taxonomy" id="3032292"/>
    <lineage>
        <taxon>Bacteria</taxon>
        <taxon>Pseudomonadati</taxon>
        <taxon>Ignavibacteriota</taxon>
        <taxon>Ignavibacteria</taxon>
        <taxon>Ignavibacteriales</taxon>
        <taxon>Melioribacteraceae</taxon>
        <taxon>Stygiobacter</taxon>
    </lineage>
</organism>
<evidence type="ECO:0000256" key="1">
    <source>
        <dbReference type="ARBA" id="ARBA00004651"/>
    </source>
</evidence>
<dbReference type="AlphaFoldDB" id="A0AAE3P248"/>
<dbReference type="PANTHER" id="PTHR14969:SF62">
    <property type="entry name" value="DECAPRENYLPHOSPHORYL-5-PHOSPHORIBOSE PHOSPHATASE RV3807C-RELATED"/>
    <property type="match status" value="1"/>
</dbReference>
<evidence type="ECO:0000313" key="10">
    <source>
        <dbReference type="Proteomes" id="UP001221302"/>
    </source>
</evidence>
<keyword evidence="4" id="KW-0378">Hydrolase</keyword>
<keyword evidence="2" id="KW-1003">Cell membrane</keyword>